<dbReference type="InterPro" id="IPR012334">
    <property type="entry name" value="Pectin_lyas_fold"/>
</dbReference>
<gene>
    <name evidence="2" type="ORF">DB43_BG00030</name>
</gene>
<dbReference type="Proteomes" id="UP000031307">
    <property type="component" value="Unassembled WGS sequence"/>
</dbReference>
<dbReference type="InterPro" id="IPR008638">
    <property type="entry name" value="FhaB/CdiA-like_TPS"/>
</dbReference>
<dbReference type="PATRIC" id="fig|83552.4.peg.2817"/>
<feature type="domain" description="Filamentous haemagglutinin FhaB/tRNA nuclease CdiA-like TPS" evidence="1">
    <location>
        <begin position="56"/>
        <end position="102"/>
    </location>
</feature>
<dbReference type="Gene3D" id="2.160.20.10">
    <property type="entry name" value="Single-stranded right-handed beta-helix, Pectin lyase-like"/>
    <property type="match status" value="1"/>
</dbReference>
<name>A0A0C1C4M6_9BACT</name>
<dbReference type="EMBL" id="JSAM01000136">
    <property type="protein sequence ID" value="KIA76075.1"/>
    <property type="molecule type" value="Genomic_DNA"/>
</dbReference>
<dbReference type="Pfam" id="PF05860">
    <property type="entry name" value="TPS"/>
    <property type="match status" value="1"/>
</dbReference>
<evidence type="ECO:0000259" key="1">
    <source>
        <dbReference type="Pfam" id="PF05860"/>
    </source>
</evidence>
<sequence length="120" mass="12697">MYSSVLSCKRYIAINGYRLIERQVMKQALGTYGFGLLLCCSLVQAHDIAPLGNTQIHIAPNGVPVVNIAAANQSGMSHNRFEHFNVPTQGAVLHNSAEAIQSQLAGMLAGNPNLAHGAAA</sequence>
<evidence type="ECO:0000313" key="2">
    <source>
        <dbReference type="EMBL" id="KIA76075.1"/>
    </source>
</evidence>
<comment type="caution">
    <text evidence="2">The sequence shown here is derived from an EMBL/GenBank/DDBJ whole genome shotgun (WGS) entry which is preliminary data.</text>
</comment>
<dbReference type="SUPFAM" id="SSF51126">
    <property type="entry name" value="Pectin lyase-like"/>
    <property type="match status" value="1"/>
</dbReference>
<accession>A0A0C1C4M6</accession>
<evidence type="ECO:0000313" key="3">
    <source>
        <dbReference type="Proteomes" id="UP000031307"/>
    </source>
</evidence>
<reference evidence="2 3" key="1">
    <citation type="journal article" date="2014" name="Mol. Biol. Evol.">
        <title>Massive expansion of Ubiquitination-related gene families within the Chlamydiae.</title>
        <authorList>
            <person name="Domman D."/>
            <person name="Collingro A."/>
            <person name="Lagkouvardos I."/>
            <person name="Gehre L."/>
            <person name="Weinmaier T."/>
            <person name="Rattei T."/>
            <person name="Subtil A."/>
            <person name="Horn M."/>
        </authorList>
    </citation>
    <scope>NUCLEOTIDE SEQUENCE [LARGE SCALE GENOMIC DNA]</scope>
    <source>
        <strain evidence="2 3">OEW1</strain>
    </source>
</reference>
<dbReference type="InterPro" id="IPR011050">
    <property type="entry name" value="Pectin_lyase_fold/virulence"/>
</dbReference>
<dbReference type="AlphaFoldDB" id="A0A0C1C4M6"/>
<organism evidence="2 3">
    <name type="scientific">Parachlamydia acanthamoebae</name>
    <dbReference type="NCBI Taxonomy" id="83552"/>
    <lineage>
        <taxon>Bacteria</taxon>
        <taxon>Pseudomonadati</taxon>
        <taxon>Chlamydiota</taxon>
        <taxon>Chlamydiia</taxon>
        <taxon>Parachlamydiales</taxon>
        <taxon>Parachlamydiaceae</taxon>
        <taxon>Parachlamydia</taxon>
    </lineage>
</organism>
<protein>
    <submittedName>
        <fullName evidence="2">Filamentous hemagglutinin, intein-containing</fullName>
    </submittedName>
</protein>
<proteinExistence type="predicted"/>